<dbReference type="AlphaFoldDB" id="A0A4R2T7S8"/>
<keyword evidence="3" id="KW-1185">Reference proteome</keyword>
<feature type="transmembrane region" description="Helical" evidence="1">
    <location>
        <begin position="37"/>
        <end position="58"/>
    </location>
</feature>
<accession>A0A4R2T7S8</accession>
<keyword evidence="1" id="KW-0472">Membrane</keyword>
<reference evidence="2 3" key="1">
    <citation type="submission" date="2019-03" db="EMBL/GenBank/DDBJ databases">
        <title>Genomic Encyclopedia of Type Strains, Phase IV (KMG-IV): sequencing the most valuable type-strain genomes for metagenomic binning, comparative biology and taxonomic classification.</title>
        <authorList>
            <person name="Goeker M."/>
        </authorList>
    </citation>
    <scope>NUCLEOTIDE SEQUENCE [LARGE SCALE GENOMIC DNA]</scope>
    <source>
        <strain evidence="2 3">DSM 100013</strain>
    </source>
</reference>
<dbReference type="RefSeq" id="WP_132849240.1">
    <property type="nucleotide sequence ID" value="NZ_SLYC01000036.1"/>
</dbReference>
<evidence type="ECO:0000313" key="2">
    <source>
        <dbReference type="EMBL" id="TCP99107.1"/>
    </source>
</evidence>
<sequence length="119" mass="13985">MSLLTTQYISIIWSSIPLLLITVYLAKVLIFRKMKDVIVTVISLASYLTFHLIFYLITTNGGDYNFLTVKILKTIMPIIILIPVIDYEDKRYFAFIKWFAMNSFLYCMWIIEKILIGIE</sequence>
<proteinExistence type="predicted"/>
<keyword evidence="1" id="KW-0812">Transmembrane</keyword>
<protein>
    <submittedName>
        <fullName evidence="2">Uncharacterized protein</fullName>
    </submittedName>
</protein>
<feature type="transmembrane region" description="Helical" evidence="1">
    <location>
        <begin position="64"/>
        <end position="85"/>
    </location>
</feature>
<keyword evidence="1" id="KW-1133">Transmembrane helix</keyword>
<comment type="caution">
    <text evidence="2">The sequence shown here is derived from an EMBL/GenBank/DDBJ whole genome shotgun (WGS) entry which is preliminary data.</text>
</comment>
<evidence type="ECO:0000256" key="1">
    <source>
        <dbReference type="SAM" id="Phobius"/>
    </source>
</evidence>
<evidence type="ECO:0000313" key="3">
    <source>
        <dbReference type="Proteomes" id="UP000295504"/>
    </source>
</evidence>
<dbReference type="Proteomes" id="UP000295504">
    <property type="component" value="Unassembled WGS sequence"/>
</dbReference>
<gene>
    <name evidence="2" type="ORF">EDD79_103636</name>
</gene>
<organism evidence="2 3">
    <name type="scientific">Serpentinicella alkaliphila</name>
    <dbReference type="NCBI Taxonomy" id="1734049"/>
    <lineage>
        <taxon>Bacteria</taxon>
        <taxon>Bacillati</taxon>
        <taxon>Bacillota</taxon>
        <taxon>Clostridia</taxon>
        <taxon>Peptostreptococcales</taxon>
        <taxon>Natronincolaceae</taxon>
        <taxon>Serpentinicella</taxon>
    </lineage>
</organism>
<dbReference type="EMBL" id="SLYC01000036">
    <property type="protein sequence ID" value="TCP99107.1"/>
    <property type="molecule type" value="Genomic_DNA"/>
</dbReference>
<feature type="transmembrane region" description="Helical" evidence="1">
    <location>
        <begin position="6"/>
        <end position="25"/>
    </location>
</feature>
<feature type="transmembrane region" description="Helical" evidence="1">
    <location>
        <begin position="92"/>
        <end position="111"/>
    </location>
</feature>
<name>A0A4R2T7S8_9FIRM</name>